<evidence type="ECO:0000313" key="1">
    <source>
        <dbReference type="EMBL" id="MCF0265757.1"/>
    </source>
</evidence>
<evidence type="ECO:0008006" key="3">
    <source>
        <dbReference type="Google" id="ProtNLM"/>
    </source>
</evidence>
<dbReference type="Proteomes" id="UP000887320">
    <property type="component" value="Unassembled WGS sequence"/>
</dbReference>
<accession>A0A8X8GGK5</accession>
<sequence>MQMALFKYSVIGVILSLNFSEQLFAKDLEFGNPEGEYGELVVSGFLRAKYQDKSWTKNDRKLVFDAARLNLDYQKDKIFARAEYRCYQFDKLCDFSALVDGYVGYKITEKDNIKLGVQTIPFGPTRFWETSYYGGINTQYGLEDVHNLGVNYQFEPIKNTTIDLGFYPTDAGNYRGSTKDAARYTTNFVKPDDAKNTYLQEKNMWIGRIRQQLHFSDLPDLNASVGTSYWYSNIENKSNQQTGQRNAWSAFGTMEYNNLNLILVMGQNNLKNKDSINPYSSLAGSFDGNYWLANKGDFYTADVSYTFKNVGKLDSITPYAMHSSYIKDQPTFKNSIRNTVGVTFSHKSIMLQAEYIVSKNDLFVGGDEYALAQGSSPKTKKLLNFQLFYHF</sequence>
<dbReference type="EMBL" id="JAHWXT010000005">
    <property type="protein sequence ID" value="MCF0265757.1"/>
    <property type="molecule type" value="Genomic_DNA"/>
</dbReference>
<dbReference type="SUPFAM" id="SSF56935">
    <property type="entry name" value="Porins"/>
    <property type="match status" value="1"/>
</dbReference>
<organism evidence="1 2">
    <name type="scientific">Acinetobacter guillouiae</name>
    <name type="common">Acinetobacter genomosp. 11</name>
    <dbReference type="NCBI Taxonomy" id="106649"/>
    <lineage>
        <taxon>Bacteria</taxon>
        <taxon>Pseudomonadati</taxon>
        <taxon>Pseudomonadota</taxon>
        <taxon>Gammaproteobacteria</taxon>
        <taxon>Moraxellales</taxon>
        <taxon>Moraxellaceae</taxon>
        <taxon>Acinetobacter</taxon>
    </lineage>
</organism>
<gene>
    <name evidence="1" type="ORF">KW868_15015</name>
</gene>
<protein>
    <recommendedName>
        <fullName evidence="3">Porin</fullName>
    </recommendedName>
</protein>
<evidence type="ECO:0000313" key="2">
    <source>
        <dbReference type="Proteomes" id="UP000887320"/>
    </source>
</evidence>
<comment type="caution">
    <text evidence="1">The sequence shown here is derived from an EMBL/GenBank/DDBJ whole genome shotgun (WGS) entry which is preliminary data.</text>
</comment>
<dbReference type="AlphaFoldDB" id="A0A8X8GGK5"/>
<dbReference type="RefSeq" id="WP_234623810.1">
    <property type="nucleotide sequence ID" value="NZ_JAHWXT010000005.1"/>
</dbReference>
<proteinExistence type="predicted"/>
<name>A0A8X8GGK5_ACIGI</name>
<reference evidence="1" key="1">
    <citation type="submission" date="2021-07" db="EMBL/GenBank/DDBJ databases">
        <authorList>
            <person name="Fernandez M."/>
            <person name="Pereira P."/>
            <person name="Torres Tejerizo G.A."/>
            <person name="Gonzalez P."/>
            <person name="Agostini E."/>
        </authorList>
    </citation>
    <scope>NUCLEOTIDE SEQUENCE</scope>
    <source>
        <strain evidence="1">SFC 500-1A</strain>
    </source>
</reference>